<feature type="binding site" evidence="2">
    <location>
        <position position="74"/>
    </location>
    <ligand>
        <name>substrate</name>
    </ligand>
</feature>
<dbReference type="InterPro" id="IPR036676">
    <property type="entry name" value="PurM-like_C_sf"/>
</dbReference>
<dbReference type="Proteomes" id="UP001596091">
    <property type="component" value="Unassembled WGS sequence"/>
</dbReference>
<sequence>MVQKRRAGAIFSPGSEGGGELALLEAIRRRAGQISSSKSGSRIRLGIGDDCALLRPAKDEEIAITTDLSIESRHFRLDWHPPESVGHRTLARGLSDLAAMGARPVAAFLSLGIPARLATAGSDGKRWVDRFLDGLMALAEEHQVPLAGGDLAESPVALADIVLMGAVPRGKALLRSGAKPGDRIFVTGKLGGSAAELAALSAEPEAFASKTAASADSPHLYPQPRVAQGMWLCKKRTASAAMDLSDGLSTDLRHICDESHVAAEIDAAKIPLAKDATLPMALHGGEDYELLFTARPSTKVPRRIAGVAVTEIGRIVRIRKGRPVVTLLTDGSVVALEAKGWEHFAGR</sequence>
<feature type="binding site" evidence="2">
    <location>
        <position position="67"/>
    </location>
    <ligand>
        <name>Mg(2+)</name>
        <dbReference type="ChEBI" id="CHEBI:18420"/>
        <label>1</label>
    </ligand>
</feature>
<evidence type="ECO:0000256" key="1">
    <source>
        <dbReference type="ARBA" id="ARBA00022977"/>
    </source>
</evidence>
<comment type="caution">
    <text evidence="5">The sequence shown here is derived from an EMBL/GenBank/DDBJ whole genome shotgun (WGS) entry which is preliminary data.</text>
</comment>
<dbReference type="GO" id="GO:0009030">
    <property type="term" value="F:thiamine-phosphate kinase activity"/>
    <property type="evidence" value="ECO:0007669"/>
    <property type="project" value="UniProtKB-EC"/>
</dbReference>
<dbReference type="InterPro" id="IPR010918">
    <property type="entry name" value="PurM-like_C_dom"/>
</dbReference>
<dbReference type="PANTHER" id="PTHR30270:SF0">
    <property type="entry name" value="THIAMINE-MONOPHOSPHATE KINASE"/>
    <property type="match status" value="1"/>
</dbReference>
<keyword evidence="2 5" id="KW-0418">Kinase</keyword>
<dbReference type="PANTHER" id="PTHR30270">
    <property type="entry name" value="THIAMINE-MONOPHOSPHATE KINASE"/>
    <property type="match status" value="1"/>
</dbReference>
<comment type="function">
    <text evidence="2">Catalyzes the ATP-dependent phosphorylation of thiamine-monophosphate (TMP) to form thiamine-pyrophosphate (TPP), the active form of vitamin B1.</text>
</comment>
<feature type="binding site" evidence="2">
    <location>
        <position position="67"/>
    </location>
    <ligand>
        <name>Mg(2+)</name>
        <dbReference type="ChEBI" id="CHEBI:18420"/>
        <label>2</label>
    </ligand>
</feature>
<feature type="binding site" evidence="2">
    <location>
        <position position="65"/>
    </location>
    <ligand>
        <name>Mg(2+)</name>
        <dbReference type="ChEBI" id="CHEBI:18420"/>
        <label>4</label>
    </ligand>
</feature>
<dbReference type="Pfam" id="PF00586">
    <property type="entry name" value="AIRS"/>
    <property type="match status" value="1"/>
</dbReference>
<dbReference type="InterPro" id="IPR006283">
    <property type="entry name" value="ThiL-like"/>
</dbReference>
<dbReference type="SUPFAM" id="SSF55326">
    <property type="entry name" value="PurM N-terminal domain-like"/>
    <property type="match status" value="1"/>
</dbReference>
<feature type="binding site" evidence="2">
    <location>
        <position position="66"/>
    </location>
    <ligand>
        <name>Mg(2+)</name>
        <dbReference type="ChEBI" id="CHEBI:18420"/>
        <label>1</label>
    </ligand>
</feature>
<organism evidence="5 6">
    <name type="scientific">Acidicapsa dinghuensis</name>
    <dbReference type="NCBI Taxonomy" id="2218256"/>
    <lineage>
        <taxon>Bacteria</taxon>
        <taxon>Pseudomonadati</taxon>
        <taxon>Acidobacteriota</taxon>
        <taxon>Terriglobia</taxon>
        <taxon>Terriglobales</taxon>
        <taxon>Acidobacteriaceae</taxon>
        <taxon>Acidicapsa</taxon>
    </lineage>
</organism>
<dbReference type="HAMAP" id="MF_02128">
    <property type="entry name" value="TMP_kinase"/>
    <property type="match status" value="1"/>
</dbReference>
<feature type="binding site" evidence="2">
    <location>
        <position position="150"/>
    </location>
    <ligand>
        <name>Mg(2+)</name>
        <dbReference type="ChEBI" id="CHEBI:18420"/>
        <label>1</label>
    </ligand>
</feature>
<dbReference type="Gene3D" id="3.30.1330.10">
    <property type="entry name" value="PurM-like, N-terminal domain"/>
    <property type="match status" value="1"/>
</dbReference>
<evidence type="ECO:0000259" key="4">
    <source>
        <dbReference type="Pfam" id="PF02769"/>
    </source>
</evidence>
<gene>
    <name evidence="2 5" type="primary">thiL</name>
    <name evidence="5" type="ORF">ACFPT7_02925</name>
</gene>
<name>A0ABW1EAG6_9BACT</name>
<feature type="binding site" evidence="2">
    <location>
        <begin position="149"/>
        <end position="150"/>
    </location>
    <ligand>
        <name>ATP</name>
        <dbReference type="ChEBI" id="CHEBI:30616"/>
    </ligand>
</feature>
<evidence type="ECO:0000256" key="2">
    <source>
        <dbReference type="HAMAP-Rule" id="MF_02128"/>
    </source>
</evidence>
<dbReference type="RefSeq" id="WP_377819032.1">
    <property type="nucleotide sequence ID" value="NZ_JBHSPH010000001.1"/>
</dbReference>
<dbReference type="Pfam" id="PF02769">
    <property type="entry name" value="AIRS_C"/>
    <property type="match status" value="1"/>
</dbReference>
<comment type="similarity">
    <text evidence="2">Belongs to the thiamine-monophosphate kinase family.</text>
</comment>
<keyword evidence="2" id="KW-0460">Magnesium</keyword>
<evidence type="ECO:0000313" key="5">
    <source>
        <dbReference type="EMBL" id="MFC5861240.1"/>
    </source>
</evidence>
<proteinExistence type="inferred from homology"/>
<feature type="binding site" evidence="2">
    <location>
        <position position="246"/>
    </location>
    <ligand>
        <name>Mg(2+)</name>
        <dbReference type="ChEBI" id="CHEBI:18420"/>
        <label>5</label>
    </ligand>
</feature>
<feature type="binding site" evidence="2">
    <location>
        <position position="96"/>
    </location>
    <ligand>
        <name>Mg(2+)</name>
        <dbReference type="ChEBI" id="CHEBI:18420"/>
        <label>2</label>
    </ligand>
</feature>
<feature type="domain" description="PurM-like C-terminal" evidence="4">
    <location>
        <begin position="179"/>
        <end position="316"/>
    </location>
</feature>
<feature type="binding site" evidence="2">
    <location>
        <position position="341"/>
    </location>
    <ligand>
        <name>substrate</name>
    </ligand>
</feature>
<keyword evidence="1 2" id="KW-0784">Thiamine biosynthesis</keyword>
<feature type="binding site" evidence="2">
    <location>
        <position position="175"/>
    </location>
    <ligand>
        <name>ATP</name>
        <dbReference type="ChEBI" id="CHEBI:30616"/>
    </ligand>
</feature>
<keyword evidence="2" id="KW-0067">ATP-binding</keyword>
<dbReference type="EC" id="2.7.4.16" evidence="2"/>
<feature type="binding site" evidence="2">
    <location>
        <position position="243"/>
    </location>
    <ligand>
        <name>Mg(2+)</name>
        <dbReference type="ChEBI" id="CHEBI:18420"/>
        <label>3</label>
    </ligand>
</feature>
<comment type="catalytic activity">
    <reaction evidence="2">
        <text>thiamine phosphate + ATP = thiamine diphosphate + ADP</text>
        <dbReference type="Rhea" id="RHEA:15913"/>
        <dbReference type="ChEBI" id="CHEBI:30616"/>
        <dbReference type="ChEBI" id="CHEBI:37575"/>
        <dbReference type="ChEBI" id="CHEBI:58937"/>
        <dbReference type="ChEBI" id="CHEBI:456216"/>
        <dbReference type="EC" id="2.7.4.16"/>
    </reaction>
</comment>
<protein>
    <recommendedName>
        <fullName evidence="2">Thiamine-monophosphate kinase</fullName>
        <shortName evidence="2">TMP kinase</shortName>
        <shortName evidence="2">Thiamine-phosphate kinase</shortName>
        <ecNumber evidence="2">2.7.4.16</ecNumber>
    </recommendedName>
</protein>
<dbReference type="EMBL" id="JBHSPH010000001">
    <property type="protein sequence ID" value="MFC5861240.1"/>
    <property type="molecule type" value="Genomic_DNA"/>
</dbReference>
<comment type="miscellaneous">
    <text evidence="2">Reaction mechanism of ThiL seems to utilize a direct, inline transfer of the gamma-phosphate of ATP to TMP rather than a phosphorylated enzyme intermediate.</text>
</comment>
<feature type="binding site" evidence="2">
    <location>
        <position position="50"/>
    </location>
    <ligand>
        <name>Mg(2+)</name>
        <dbReference type="ChEBI" id="CHEBI:18420"/>
        <label>4</label>
    </ligand>
</feature>
<evidence type="ECO:0000259" key="3">
    <source>
        <dbReference type="Pfam" id="PF00586"/>
    </source>
</evidence>
<dbReference type="SUPFAM" id="SSF56042">
    <property type="entry name" value="PurM C-terminal domain-like"/>
    <property type="match status" value="1"/>
</dbReference>
<keyword evidence="2" id="KW-0547">Nucleotide-binding</keyword>
<evidence type="ECO:0000313" key="6">
    <source>
        <dbReference type="Proteomes" id="UP001596091"/>
    </source>
</evidence>
<comment type="pathway">
    <text evidence="2">Cofactor biosynthesis; thiamine diphosphate biosynthesis; thiamine diphosphate from thiamine phosphate: step 1/1.</text>
</comment>
<dbReference type="InterPro" id="IPR036921">
    <property type="entry name" value="PurM-like_N_sf"/>
</dbReference>
<dbReference type="PIRSF" id="PIRSF005303">
    <property type="entry name" value="Thiam_monoph_kin"/>
    <property type="match status" value="1"/>
</dbReference>
<reference evidence="6" key="1">
    <citation type="journal article" date="2019" name="Int. J. Syst. Evol. Microbiol.">
        <title>The Global Catalogue of Microorganisms (GCM) 10K type strain sequencing project: providing services to taxonomists for standard genome sequencing and annotation.</title>
        <authorList>
            <consortium name="The Broad Institute Genomics Platform"/>
            <consortium name="The Broad Institute Genome Sequencing Center for Infectious Disease"/>
            <person name="Wu L."/>
            <person name="Ma J."/>
        </authorList>
    </citation>
    <scope>NUCLEOTIDE SEQUENCE [LARGE SCALE GENOMIC DNA]</scope>
    <source>
        <strain evidence="6">JCM 4087</strain>
    </source>
</reference>
<dbReference type="CDD" id="cd02194">
    <property type="entry name" value="ThiL"/>
    <property type="match status" value="1"/>
</dbReference>
<dbReference type="Gene3D" id="3.90.650.10">
    <property type="entry name" value="PurM-like C-terminal domain"/>
    <property type="match status" value="1"/>
</dbReference>
<dbReference type="InterPro" id="IPR016188">
    <property type="entry name" value="PurM-like_N"/>
</dbReference>
<keyword evidence="6" id="KW-1185">Reference proteome</keyword>
<feature type="binding site" evidence="2">
    <location>
        <position position="286"/>
    </location>
    <ligand>
        <name>substrate</name>
    </ligand>
</feature>
<feature type="binding site" evidence="2">
    <location>
        <position position="245"/>
    </location>
    <ligand>
        <name>ATP</name>
        <dbReference type="ChEBI" id="CHEBI:30616"/>
    </ligand>
</feature>
<feature type="binding site" evidence="2">
    <location>
        <position position="50"/>
    </location>
    <ligand>
        <name>Mg(2+)</name>
        <dbReference type="ChEBI" id="CHEBI:18420"/>
        <label>3</label>
    </ligand>
</feature>
<comment type="caution">
    <text evidence="2">Lacks conserved residue(s) required for the propagation of feature annotation.</text>
</comment>
<feature type="binding site" evidence="2">
    <location>
        <position position="96"/>
    </location>
    <ligand>
        <name>Mg(2+)</name>
        <dbReference type="ChEBI" id="CHEBI:18420"/>
        <label>4</label>
    </ligand>
</feature>
<feature type="domain" description="PurM-like N-terminal" evidence="3">
    <location>
        <begin position="48"/>
        <end position="161"/>
    </location>
</feature>
<keyword evidence="2" id="KW-0479">Metal-binding</keyword>
<feature type="binding site" evidence="2">
    <location>
        <position position="96"/>
    </location>
    <ligand>
        <name>Mg(2+)</name>
        <dbReference type="ChEBI" id="CHEBI:18420"/>
        <label>3</label>
    </ligand>
</feature>
<dbReference type="NCBIfam" id="TIGR01379">
    <property type="entry name" value="thiL"/>
    <property type="match status" value="1"/>
</dbReference>
<accession>A0ABW1EAG6</accession>
<keyword evidence="2 5" id="KW-0808">Transferase</keyword>